<dbReference type="Pfam" id="PF01547">
    <property type="entry name" value="SBP_bac_1"/>
    <property type="match status" value="1"/>
</dbReference>
<keyword evidence="4" id="KW-0732">Signal</keyword>
<comment type="similarity">
    <text evidence="2">Belongs to the bacterial solute-binding protein 1 family.</text>
</comment>
<evidence type="ECO:0000256" key="6">
    <source>
        <dbReference type="ARBA" id="ARBA00023139"/>
    </source>
</evidence>
<dbReference type="PANTHER" id="PTHR43649">
    <property type="entry name" value="ARABINOSE-BINDING PROTEIN-RELATED"/>
    <property type="match status" value="1"/>
</dbReference>
<keyword evidence="3" id="KW-1003">Cell membrane</keyword>
<protein>
    <submittedName>
        <fullName evidence="8">ABC transporter substrate-binding protein</fullName>
    </submittedName>
</protein>
<dbReference type="SUPFAM" id="SSF53850">
    <property type="entry name" value="Periplasmic binding protein-like II"/>
    <property type="match status" value="1"/>
</dbReference>
<keyword evidence="7" id="KW-0449">Lipoprotein</keyword>
<dbReference type="AlphaFoldDB" id="A0A2M7PLX4"/>
<evidence type="ECO:0000256" key="1">
    <source>
        <dbReference type="ARBA" id="ARBA00004418"/>
    </source>
</evidence>
<evidence type="ECO:0000313" key="8">
    <source>
        <dbReference type="EMBL" id="PIY31623.1"/>
    </source>
</evidence>
<dbReference type="Gene3D" id="3.40.190.10">
    <property type="entry name" value="Periplasmic binding protein-like II"/>
    <property type="match status" value="1"/>
</dbReference>
<organism evidence="8 9">
    <name type="scientific">Candidatus Infernicultor aquiphilus</name>
    <dbReference type="NCBI Taxonomy" id="1805029"/>
    <lineage>
        <taxon>Bacteria</taxon>
        <taxon>Pseudomonadati</taxon>
        <taxon>Atribacterota</taxon>
        <taxon>Candidatus Phoenicimicrobiia</taxon>
        <taxon>Candidatus Pheonicimicrobiales</taxon>
        <taxon>Candidatus Phoenicimicrobiaceae</taxon>
        <taxon>Candidatus Infernicultor</taxon>
    </lineage>
</organism>
<evidence type="ECO:0000313" key="9">
    <source>
        <dbReference type="Proteomes" id="UP000230646"/>
    </source>
</evidence>
<comment type="caution">
    <text evidence="8">The sequence shown here is derived from an EMBL/GenBank/DDBJ whole genome shotgun (WGS) entry which is preliminary data.</text>
</comment>
<name>A0A2M7PLX4_9BACT</name>
<evidence type="ECO:0000256" key="7">
    <source>
        <dbReference type="ARBA" id="ARBA00023288"/>
    </source>
</evidence>
<dbReference type="GO" id="GO:0042597">
    <property type="term" value="C:periplasmic space"/>
    <property type="evidence" value="ECO:0007669"/>
    <property type="project" value="UniProtKB-SubCell"/>
</dbReference>
<dbReference type="RefSeq" id="WP_406608200.1">
    <property type="nucleotide sequence ID" value="NZ_PFKO01000316.1"/>
</dbReference>
<sequence length="186" mass="20795">MKKLSLFLVLMLLSILLALSFTLGVSAEERVTLIFSSWRTEDIDAMNRVNALFMEKHPNIIINFQPIKNTEYDAQLASSLQAGVGPDIMYLRSYDGARILYNSGFLYELNDAIPVLKTFPEAAKAAWSTEEGIIYGVPSVGVTHGVFYNKEIFDKYGLKEPTTWAEFIDVCDTLKDKGERVLAAGL</sequence>
<keyword evidence="5" id="KW-0472">Membrane</keyword>
<gene>
    <name evidence="8" type="ORF">COZ07_08620</name>
</gene>
<dbReference type="EMBL" id="PFKO01000316">
    <property type="protein sequence ID" value="PIY31623.1"/>
    <property type="molecule type" value="Genomic_DNA"/>
</dbReference>
<dbReference type="Proteomes" id="UP000230646">
    <property type="component" value="Unassembled WGS sequence"/>
</dbReference>
<proteinExistence type="inferred from homology"/>
<evidence type="ECO:0000256" key="2">
    <source>
        <dbReference type="ARBA" id="ARBA00008520"/>
    </source>
</evidence>
<dbReference type="InterPro" id="IPR050490">
    <property type="entry name" value="Bact_solute-bd_prot1"/>
</dbReference>
<dbReference type="PANTHER" id="PTHR43649:SF33">
    <property type="entry name" value="POLYGALACTURONAN_RHAMNOGALACTURONAN-BINDING PROTEIN YTCQ"/>
    <property type="match status" value="1"/>
</dbReference>
<evidence type="ECO:0000256" key="5">
    <source>
        <dbReference type="ARBA" id="ARBA00023136"/>
    </source>
</evidence>
<dbReference type="InterPro" id="IPR006059">
    <property type="entry name" value="SBP"/>
</dbReference>
<keyword evidence="6" id="KW-0564">Palmitate</keyword>
<evidence type="ECO:0000256" key="4">
    <source>
        <dbReference type="ARBA" id="ARBA00022729"/>
    </source>
</evidence>
<comment type="subcellular location">
    <subcellularLocation>
        <location evidence="1">Periplasm</location>
    </subcellularLocation>
</comment>
<reference evidence="8 9" key="1">
    <citation type="submission" date="2017-09" db="EMBL/GenBank/DDBJ databases">
        <title>Depth-based differentiation of microbial function through sediment-hosted aquifers and enrichment of novel symbionts in the deep terrestrial subsurface.</title>
        <authorList>
            <person name="Probst A.J."/>
            <person name="Ladd B."/>
            <person name="Jarett J.K."/>
            <person name="Geller-Mcgrath D.E."/>
            <person name="Sieber C.M."/>
            <person name="Emerson J.B."/>
            <person name="Anantharaman K."/>
            <person name="Thomas B.C."/>
            <person name="Malmstrom R."/>
            <person name="Stieglmeier M."/>
            <person name="Klingl A."/>
            <person name="Woyke T."/>
            <person name="Ryan C.M."/>
            <person name="Banfield J.F."/>
        </authorList>
    </citation>
    <scope>NUCLEOTIDE SEQUENCE [LARGE SCALE GENOMIC DNA]</scope>
    <source>
        <strain evidence="8">CG_4_10_14_3_um_filter_34_13</strain>
    </source>
</reference>
<feature type="non-terminal residue" evidence="8">
    <location>
        <position position="186"/>
    </location>
</feature>
<evidence type="ECO:0000256" key="3">
    <source>
        <dbReference type="ARBA" id="ARBA00022475"/>
    </source>
</evidence>
<accession>A0A2M7PLX4</accession>